<dbReference type="AlphaFoldDB" id="A0A558BXE4"/>
<keyword evidence="2" id="KW-1185">Reference proteome</keyword>
<accession>A0A558BXE4</accession>
<dbReference type="EMBL" id="VMRJ01000002">
    <property type="protein sequence ID" value="TVT41188.1"/>
    <property type="molecule type" value="Genomic_DNA"/>
</dbReference>
<sequence length="138" mass="15380">MPAESTLLFANTAGQLAADPARFLRAHWTAQPRTLADTQALFTNMALLLQKRGWSRILVNQVAMKPFSPAEQQWITQIWLPQAVREAGYRAGAVVLSTDTYTRLATAYITTNVSGLPLRYRSFDTEADAVAWLLQQPT</sequence>
<evidence type="ECO:0000313" key="2">
    <source>
        <dbReference type="Proteomes" id="UP000317624"/>
    </source>
</evidence>
<organism evidence="1 2">
    <name type="scientific">Hymenobacter setariae</name>
    <dbReference type="NCBI Taxonomy" id="2594794"/>
    <lineage>
        <taxon>Bacteria</taxon>
        <taxon>Pseudomonadati</taxon>
        <taxon>Bacteroidota</taxon>
        <taxon>Cytophagia</taxon>
        <taxon>Cytophagales</taxon>
        <taxon>Hymenobacteraceae</taxon>
        <taxon>Hymenobacter</taxon>
    </lineage>
</organism>
<comment type="caution">
    <text evidence="1">The sequence shown here is derived from an EMBL/GenBank/DDBJ whole genome shotgun (WGS) entry which is preliminary data.</text>
</comment>
<evidence type="ECO:0008006" key="3">
    <source>
        <dbReference type="Google" id="ProtNLM"/>
    </source>
</evidence>
<dbReference type="RefSeq" id="WP_144845825.1">
    <property type="nucleotide sequence ID" value="NZ_VMRJ01000002.1"/>
</dbReference>
<dbReference type="Proteomes" id="UP000317624">
    <property type="component" value="Unassembled WGS sequence"/>
</dbReference>
<proteinExistence type="predicted"/>
<gene>
    <name evidence="1" type="ORF">FNT36_06925</name>
</gene>
<dbReference type="OrthoDB" id="4144896at2"/>
<reference evidence="1 2" key="1">
    <citation type="submission" date="2019-07" db="EMBL/GenBank/DDBJ databases">
        <title>Hymenobacter sp. straun FUR1 Genome sequencing and assembly.</title>
        <authorList>
            <person name="Chhetri G."/>
        </authorList>
    </citation>
    <scope>NUCLEOTIDE SEQUENCE [LARGE SCALE GENOMIC DNA]</scope>
    <source>
        <strain evidence="1 2">Fur1</strain>
    </source>
</reference>
<protein>
    <recommendedName>
        <fullName evidence="3">STAS/SEC14 domain-containing protein</fullName>
    </recommendedName>
</protein>
<evidence type="ECO:0000313" key="1">
    <source>
        <dbReference type="EMBL" id="TVT41188.1"/>
    </source>
</evidence>
<name>A0A558BXE4_9BACT</name>